<evidence type="ECO:0000313" key="1">
    <source>
        <dbReference type="EMBL" id="SMQ97932.1"/>
    </source>
</evidence>
<dbReference type="RefSeq" id="WP_065975397.1">
    <property type="nucleotide sequence ID" value="NZ_CP016830.1"/>
</dbReference>
<accession>A0A1Y6H7X3</accession>
<keyword evidence="3" id="KW-1185">Reference proteome</keyword>
<protein>
    <submittedName>
        <fullName evidence="2">Uncharacterized protein</fullName>
    </submittedName>
</protein>
<reference evidence="1 3" key="2">
    <citation type="submission" date="2017-05" db="EMBL/GenBank/DDBJ databases">
        <authorList>
            <person name="Blom J."/>
        </authorList>
    </citation>
    <scope>NUCLEOTIDE SEQUENCE [LARGE SCALE GENOMIC DNA]</scope>
    <source>
        <strain evidence="1">PD885</strain>
    </source>
</reference>
<dbReference type="KEGG" id="xfr:BER92_16170"/>
<dbReference type="AlphaFoldDB" id="A0A1Y6H7X3"/>
<gene>
    <name evidence="2" type="ORF">PD5205_03323</name>
    <name evidence="1" type="ORF">PD885_00669</name>
</gene>
<organism evidence="2 4">
    <name type="scientific">Xanthomonas fragariae</name>
    <dbReference type="NCBI Taxonomy" id="48664"/>
    <lineage>
        <taxon>Bacteria</taxon>
        <taxon>Pseudomonadati</taxon>
        <taxon>Pseudomonadota</taxon>
        <taxon>Gammaproteobacteria</taxon>
        <taxon>Lysobacterales</taxon>
        <taxon>Lysobacteraceae</taxon>
        <taxon>Xanthomonas</taxon>
    </lineage>
</organism>
<evidence type="ECO:0000313" key="3">
    <source>
        <dbReference type="Proteomes" id="UP000195877"/>
    </source>
</evidence>
<dbReference type="EMBL" id="LT853885">
    <property type="protein sequence ID" value="SMR04601.1"/>
    <property type="molecule type" value="Genomic_DNA"/>
</dbReference>
<proteinExistence type="predicted"/>
<evidence type="ECO:0000313" key="4">
    <source>
        <dbReference type="Proteomes" id="UP000195953"/>
    </source>
</evidence>
<evidence type="ECO:0000313" key="2">
    <source>
        <dbReference type="EMBL" id="SMR04601.1"/>
    </source>
</evidence>
<reference evidence="2 4" key="1">
    <citation type="submission" date="2017-05" db="EMBL/GenBank/DDBJ databases">
        <authorList>
            <person name="Song R."/>
            <person name="Chenine A.L."/>
            <person name="Ruprecht R.M."/>
        </authorList>
    </citation>
    <scope>NUCLEOTIDE SEQUENCE [LARGE SCALE GENOMIC DNA]</scope>
    <source>
        <strain evidence="2">PD5205</strain>
    </source>
</reference>
<name>A0A1Y6H7X3_9XANT</name>
<dbReference type="EMBL" id="LT853882">
    <property type="protein sequence ID" value="SMQ97932.1"/>
    <property type="molecule type" value="Genomic_DNA"/>
</dbReference>
<dbReference type="Proteomes" id="UP000195953">
    <property type="component" value="Chromosome 1"/>
</dbReference>
<sequence length="99" mass="10989">MQAQGHQFSEERLIQITAALNESYFKPGWKGEFYVARDTVYASNNDHPLGCACVPMHAPAPSIQESMQVAQAGDLQHAQIAQRIAQDRLQSQSQPSMTM</sequence>
<dbReference type="Proteomes" id="UP000195877">
    <property type="component" value="Chromosome 1"/>
</dbReference>
<dbReference type="GeneID" id="61893108"/>